<evidence type="ECO:0000313" key="4">
    <source>
        <dbReference type="Proteomes" id="UP001501581"/>
    </source>
</evidence>
<feature type="compositionally biased region" description="Gly residues" evidence="1">
    <location>
        <begin position="1"/>
        <end position="11"/>
    </location>
</feature>
<organism evidence="3 4">
    <name type="scientific">Nocardioides dubius</name>
    <dbReference type="NCBI Taxonomy" id="317019"/>
    <lineage>
        <taxon>Bacteria</taxon>
        <taxon>Bacillati</taxon>
        <taxon>Actinomycetota</taxon>
        <taxon>Actinomycetes</taxon>
        <taxon>Propionibacteriales</taxon>
        <taxon>Nocardioidaceae</taxon>
        <taxon>Nocardioides</taxon>
    </lineage>
</organism>
<feature type="region of interest" description="Disordered" evidence="1">
    <location>
        <begin position="1"/>
        <end position="22"/>
    </location>
</feature>
<sequence>MAGVLSGCGGEEAGDVEAPRGSGVDAAAAGEVIAELVQALQEPGPASEPRWPAYFDVNADAVGLGEVSMRYLVDDAAQTASLPEGQWAGVVDLSWSIDQADPAPAHAEVSVIFSGSGDELRIAGVGGGGRVAPLWLQEPVEVARGTASMAIVAGERAAERAARYVRLADQGVRAVGEVLRPRRQGVVIEAPASVEQLDTVLGTEPGSHGGIAAVTTPIDGSTAPGAPTHVFLNPAQFAGLAPRGAQVVITHEITHVVTEAATAVGVPLWLTEGFADYVALRDSTVPVAEAASQILAQVRKRGAPRSLPSDAEFAVRTDKLGASYEAAWLACTVLVDEGGEAALLRFHRAVMAGDSVTQALDDVFGIDEARLIALWRARLVELAG</sequence>
<name>A0ABN1TPZ2_9ACTN</name>
<dbReference type="Pfam" id="PF13485">
    <property type="entry name" value="Peptidase_MA_2"/>
    <property type="match status" value="1"/>
</dbReference>
<dbReference type="Proteomes" id="UP001501581">
    <property type="component" value="Unassembled WGS sequence"/>
</dbReference>
<evidence type="ECO:0000256" key="1">
    <source>
        <dbReference type="SAM" id="MobiDB-lite"/>
    </source>
</evidence>
<proteinExistence type="predicted"/>
<comment type="caution">
    <text evidence="3">The sequence shown here is derived from an EMBL/GenBank/DDBJ whole genome shotgun (WGS) entry which is preliminary data.</text>
</comment>
<accession>A0ABN1TPZ2</accession>
<evidence type="ECO:0000313" key="3">
    <source>
        <dbReference type="EMBL" id="GAA1095607.1"/>
    </source>
</evidence>
<protein>
    <recommendedName>
        <fullName evidence="2">Peptidase MA-like domain-containing protein</fullName>
    </recommendedName>
</protein>
<gene>
    <name evidence="3" type="ORF">GCM10009668_09660</name>
</gene>
<keyword evidence="4" id="KW-1185">Reference proteome</keyword>
<feature type="domain" description="Peptidase MA-like" evidence="2">
    <location>
        <begin position="248"/>
        <end position="380"/>
    </location>
</feature>
<evidence type="ECO:0000259" key="2">
    <source>
        <dbReference type="Pfam" id="PF13485"/>
    </source>
</evidence>
<reference evidence="3 4" key="1">
    <citation type="journal article" date="2019" name="Int. J. Syst. Evol. Microbiol.">
        <title>The Global Catalogue of Microorganisms (GCM) 10K type strain sequencing project: providing services to taxonomists for standard genome sequencing and annotation.</title>
        <authorList>
            <consortium name="The Broad Institute Genomics Platform"/>
            <consortium name="The Broad Institute Genome Sequencing Center for Infectious Disease"/>
            <person name="Wu L."/>
            <person name="Ma J."/>
        </authorList>
    </citation>
    <scope>NUCLEOTIDE SEQUENCE [LARGE SCALE GENOMIC DNA]</scope>
    <source>
        <strain evidence="3 4">JCM 13008</strain>
    </source>
</reference>
<dbReference type="InterPro" id="IPR039568">
    <property type="entry name" value="Peptidase_MA-like_dom"/>
</dbReference>
<dbReference type="EMBL" id="BAAALG010000003">
    <property type="protein sequence ID" value="GAA1095607.1"/>
    <property type="molecule type" value="Genomic_DNA"/>
</dbReference>